<feature type="binding site" evidence="10">
    <location>
        <position position="228"/>
    </location>
    <ligand>
        <name>succinyl-CoA</name>
        <dbReference type="ChEBI" id="CHEBI:57292"/>
    </ligand>
</feature>
<dbReference type="AlphaFoldDB" id="A0A4Q5J678"/>
<dbReference type="InterPro" id="IPR026586">
    <property type="entry name" value="Type2_DapD"/>
</dbReference>
<feature type="domain" description="2,3,4,5-tetrahydropyridine-2,6-dicarboxylate N-succinyltransferase middle" evidence="11">
    <location>
        <begin position="122"/>
        <end position="162"/>
    </location>
</feature>
<evidence type="ECO:0000256" key="8">
    <source>
        <dbReference type="ARBA" id="ARBA00023154"/>
    </source>
</evidence>
<dbReference type="OrthoDB" id="9782799at2"/>
<protein>
    <recommendedName>
        <fullName evidence="10">2,3,4,5-tetrahydropyridine-2,6-dicarboxylate N-succinyltransferase</fullName>
        <ecNumber evidence="10">2.3.1.117</ecNumber>
    </recommendedName>
    <alternativeName>
        <fullName evidence="10">Tetrahydrodipicolinate N-succinyltransferase</fullName>
        <shortName evidence="10">THDP succinyltransferase</shortName>
        <shortName evidence="10">THP succinyltransferase</shortName>
    </alternativeName>
    <alternativeName>
        <fullName evidence="10">Tetrahydropicolinate succinylase</fullName>
    </alternativeName>
</protein>
<evidence type="ECO:0000256" key="6">
    <source>
        <dbReference type="ARBA" id="ARBA00022842"/>
    </source>
</evidence>
<dbReference type="InterPro" id="IPR032784">
    <property type="entry name" value="THDPS_M"/>
</dbReference>
<dbReference type="Pfam" id="PF14602">
    <property type="entry name" value="Hexapep_2"/>
    <property type="match status" value="1"/>
</dbReference>
<gene>
    <name evidence="10 12" type="primary">dapD</name>
    <name evidence="12" type="ORF">ETU37_04385</name>
</gene>
<evidence type="ECO:0000313" key="13">
    <source>
        <dbReference type="Proteomes" id="UP000291189"/>
    </source>
</evidence>
<comment type="similarity">
    <text evidence="10">Belongs to the type 2 tetrahydrodipicolinate N-succinyltransferase family.</text>
</comment>
<keyword evidence="7 10" id="KW-0220">Diaminopimelate biosynthesis</keyword>
<dbReference type="Pfam" id="PF14789">
    <property type="entry name" value="THDPS_M"/>
    <property type="match status" value="1"/>
</dbReference>
<keyword evidence="5 10" id="KW-0479">Metal-binding</keyword>
<feature type="binding site" evidence="10">
    <location>
        <position position="178"/>
    </location>
    <ligand>
        <name>Mg(2+)</name>
        <dbReference type="ChEBI" id="CHEBI:18420"/>
        <label>1</label>
        <note>ligand shared between trimeric partners</note>
    </ligand>
</feature>
<evidence type="ECO:0000256" key="4">
    <source>
        <dbReference type="ARBA" id="ARBA00022679"/>
    </source>
</evidence>
<dbReference type="InterPro" id="IPR019875">
    <property type="entry name" value="DapD_actinobacteria"/>
</dbReference>
<feature type="binding site" evidence="10">
    <location>
        <position position="277"/>
    </location>
    <ligand>
        <name>succinyl-CoA</name>
        <dbReference type="ChEBI" id="CHEBI:57292"/>
    </ligand>
</feature>
<dbReference type="InterPro" id="IPR038361">
    <property type="entry name" value="THDPS_M_sf"/>
</dbReference>
<evidence type="ECO:0000256" key="2">
    <source>
        <dbReference type="ARBA" id="ARBA00022490"/>
    </source>
</evidence>
<feature type="binding site" evidence="10">
    <location>
        <position position="213"/>
    </location>
    <ligand>
        <name>succinyl-CoA</name>
        <dbReference type="ChEBI" id="CHEBI:57292"/>
    </ligand>
</feature>
<dbReference type="GO" id="GO:0009089">
    <property type="term" value="P:lysine biosynthetic process via diaminopimelate"/>
    <property type="evidence" value="ECO:0007669"/>
    <property type="project" value="UniProtKB-UniRule"/>
</dbReference>
<keyword evidence="4 10" id="KW-0808">Transferase</keyword>
<dbReference type="InterPro" id="IPR011004">
    <property type="entry name" value="Trimer_LpxA-like_sf"/>
</dbReference>
<evidence type="ECO:0000256" key="7">
    <source>
        <dbReference type="ARBA" id="ARBA00022915"/>
    </source>
</evidence>
<accession>A0A4Q5J678</accession>
<keyword evidence="6 10" id="KW-0460">Magnesium</keyword>
<dbReference type="EC" id="2.3.1.117" evidence="10"/>
<comment type="subcellular location">
    <subcellularLocation>
        <location evidence="10">Cytoplasm</location>
    </subcellularLocation>
</comment>
<dbReference type="Gene3D" id="2.160.10.10">
    <property type="entry name" value="Hexapeptide repeat proteins"/>
    <property type="match status" value="1"/>
</dbReference>
<evidence type="ECO:0000259" key="11">
    <source>
        <dbReference type="Pfam" id="PF14789"/>
    </source>
</evidence>
<dbReference type="CDD" id="cd04649">
    <property type="entry name" value="LbH_THP_succinylT_putative"/>
    <property type="match status" value="1"/>
</dbReference>
<evidence type="ECO:0000256" key="9">
    <source>
        <dbReference type="ARBA" id="ARBA00023315"/>
    </source>
</evidence>
<comment type="function">
    <text evidence="10">Catalyzes the conversion of the cyclic tetrahydrodipicolinate (THDP) into the acyclic N-succinyl-L-2-amino-6-oxopimelate using succinyl-CoA.</text>
</comment>
<comment type="catalytic activity">
    <reaction evidence="10">
        <text>(S)-2,3,4,5-tetrahydrodipicolinate + succinyl-CoA + H2O = (S)-2-succinylamino-6-oxoheptanedioate + CoA</text>
        <dbReference type="Rhea" id="RHEA:17325"/>
        <dbReference type="ChEBI" id="CHEBI:15377"/>
        <dbReference type="ChEBI" id="CHEBI:15685"/>
        <dbReference type="ChEBI" id="CHEBI:16845"/>
        <dbReference type="ChEBI" id="CHEBI:57287"/>
        <dbReference type="ChEBI" id="CHEBI:57292"/>
        <dbReference type="EC" id="2.3.1.117"/>
    </reaction>
</comment>
<evidence type="ECO:0000256" key="1">
    <source>
        <dbReference type="ARBA" id="ARBA00011233"/>
    </source>
</evidence>
<dbReference type="Gene3D" id="3.30.70.2010">
    <property type="match status" value="1"/>
</dbReference>
<keyword evidence="8 10" id="KW-0457">Lysine biosynthesis</keyword>
<dbReference type="RefSeq" id="WP_129985697.1">
    <property type="nucleotide sequence ID" value="NZ_SDPU01000012.1"/>
</dbReference>
<keyword evidence="9 10" id="KW-0012">Acyltransferase</keyword>
<comment type="pathway">
    <text evidence="10">Amino-acid biosynthesis; L-lysine biosynthesis via DAP pathway; LL-2,6-diaminopimelate from (S)-tetrahydrodipicolinate (succinylase route): step 1/3.</text>
</comment>
<comment type="subunit">
    <text evidence="1 10">Homotrimer.</text>
</comment>
<keyword evidence="3 10" id="KW-0028">Amino-acid biosynthesis</keyword>
<feature type="binding site" evidence="10">
    <location>
        <begin position="269"/>
        <end position="270"/>
    </location>
    <ligand>
        <name>succinyl-CoA</name>
        <dbReference type="ChEBI" id="CHEBI:57292"/>
    </ligand>
</feature>
<evidence type="ECO:0000256" key="10">
    <source>
        <dbReference type="HAMAP-Rule" id="MF_02122"/>
    </source>
</evidence>
<dbReference type="Gene3D" id="3.30.60.70">
    <property type="entry name" value="Trimeric LpxA-like enzymes"/>
    <property type="match status" value="1"/>
</dbReference>
<dbReference type="EMBL" id="SDPU01000012">
    <property type="protein sequence ID" value="RYU14150.1"/>
    <property type="molecule type" value="Genomic_DNA"/>
</dbReference>
<feature type="binding site" evidence="10">
    <location>
        <begin position="307"/>
        <end position="310"/>
    </location>
    <ligand>
        <name>succinyl-CoA</name>
        <dbReference type="ChEBI" id="CHEBI:57292"/>
    </ligand>
</feature>
<evidence type="ECO:0000256" key="5">
    <source>
        <dbReference type="ARBA" id="ARBA00022723"/>
    </source>
</evidence>
<feature type="active site" description="Acyl-anhydride intermediate" evidence="10">
    <location>
        <position position="211"/>
    </location>
</feature>
<dbReference type="SUPFAM" id="SSF51161">
    <property type="entry name" value="Trimeric LpxA-like enzymes"/>
    <property type="match status" value="1"/>
</dbReference>
<proteinExistence type="inferred from homology"/>
<dbReference type="NCBIfam" id="TIGR03535">
    <property type="entry name" value="DapD_actino"/>
    <property type="match status" value="1"/>
</dbReference>
<evidence type="ECO:0000256" key="3">
    <source>
        <dbReference type="ARBA" id="ARBA00022605"/>
    </source>
</evidence>
<dbReference type="HAMAP" id="MF_02122">
    <property type="entry name" value="DapD_type2"/>
    <property type="match status" value="1"/>
</dbReference>
<dbReference type="GO" id="GO:0000287">
    <property type="term" value="F:magnesium ion binding"/>
    <property type="evidence" value="ECO:0007669"/>
    <property type="project" value="UniProtKB-UniRule"/>
</dbReference>
<dbReference type="FunFam" id="2.160.10.10:FF:000009">
    <property type="entry name" value="2,3,4,5-tetrahydropyridine-2,6-dicarboxylate N-succinyltransferase"/>
    <property type="match status" value="1"/>
</dbReference>
<dbReference type="GO" id="GO:0019877">
    <property type="term" value="P:diaminopimelate biosynthetic process"/>
    <property type="evidence" value="ECO:0007669"/>
    <property type="project" value="UniProtKB-UniRule"/>
</dbReference>
<feature type="binding site" evidence="10">
    <location>
        <position position="195"/>
    </location>
    <ligand>
        <name>Mg(2+)</name>
        <dbReference type="ChEBI" id="CHEBI:18420"/>
        <label>2</label>
        <note>ligand shared between trimeric partners</note>
    </ligand>
</feature>
<dbReference type="Proteomes" id="UP000291189">
    <property type="component" value="Unassembled WGS sequence"/>
</dbReference>
<dbReference type="GO" id="GO:0008666">
    <property type="term" value="F:2,3,4,5-tetrahydropyridine-2,6-dicarboxylate N-succinyltransferase activity"/>
    <property type="evidence" value="ECO:0007669"/>
    <property type="project" value="UniProtKB-UniRule"/>
</dbReference>
<organism evidence="12 13">
    <name type="scientific">Nocardioides iriomotensis</name>
    <dbReference type="NCBI Taxonomy" id="715784"/>
    <lineage>
        <taxon>Bacteria</taxon>
        <taxon>Bacillati</taxon>
        <taxon>Actinomycetota</taxon>
        <taxon>Actinomycetes</taxon>
        <taxon>Propionibacteriales</taxon>
        <taxon>Nocardioidaceae</taxon>
        <taxon>Nocardioides</taxon>
    </lineage>
</organism>
<feature type="binding site" evidence="10">
    <location>
        <position position="254"/>
    </location>
    <ligand>
        <name>succinyl-CoA</name>
        <dbReference type="ChEBI" id="CHEBI:57292"/>
    </ligand>
</feature>
<evidence type="ECO:0000313" key="12">
    <source>
        <dbReference type="EMBL" id="RYU14150.1"/>
    </source>
</evidence>
<reference evidence="12 13" key="1">
    <citation type="submission" date="2019-01" db="EMBL/GenBank/DDBJ databases">
        <title>Nocardioides guangzhouensis sp. nov., an actinobacterium isolated from soil.</title>
        <authorList>
            <person name="Fu Y."/>
            <person name="Cai Y."/>
            <person name="Lin Z."/>
            <person name="Chen P."/>
        </authorList>
    </citation>
    <scope>NUCLEOTIDE SEQUENCE [LARGE SCALE GENOMIC DNA]</scope>
    <source>
        <strain evidence="12 13">NBRC 105384</strain>
    </source>
</reference>
<dbReference type="InterPro" id="IPR001451">
    <property type="entry name" value="Hexapep"/>
</dbReference>
<name>A0A4Q5J678_9ACTN</name>
<feature type="binding site" evidence="10">
    <location>
        <position position="231"/>
    </location>
    <ligand>
        <name>succinyl-CoA</name>
        <dbReference type="ChEBI" id="CHEBI:57292"/>
    </ligand>
</feature>
<sequence>MTDNAAPTTPAPTTAWAYGLATFAGTEGEAPSGARVLDTWYPMPALGRAEDDKASSEAPAELVRLEGVDEARGVRRSVVLTMIEDLQAPPVDTHDVWLRLHLLSHRLVAPHSVNLDGVFGLLTNVVWTSAGPCAVDGFELTRMRLREAHGHVTVYGVDKFPRMVDYVLPAGVRVADADRVRLGAHLADGTTVMHEGFVNFNAGTLGTSMVEGRISAGVVVGDGSDVGGGASVMGTLSGGGKQVVSIGERCLVGANAGIGISLGDDCVVEAGCYVTAGTKVLLTDHTGAEPKVVKALELSGASNVLFRRNSTTGAVEAVPWKGQGIELNADLHAN</sequence>
<keyword evidence="13" id="KW-1185">Reference proteome</keyword>
<dbReference type="GO" id="GO:0005737">
    <property type="term" value="C:cytoplasm"/>
    <property type="evidence" value="ECO:0007669"/>
    <property type="project" value="UniProtKB-SubCell"/>
</dbReference>
<feature type="binding site" evidence="10">
    <location>
        <position position="294"/>
    </location>
    <ligand>
        <name>succinyl-CoA</name>
        <dbReference type="ChEBI" id="CHEBI:57292"/>
    </ligand>
</feature>
<comment type="caution">
    <text evidence="12">The sequence shown here is derived from an EMBL/GenBank/DDBJ whole genome shotgun (WGS) entry which is preliminary data.</text>
</comment>
<keyword evidence="2 10" id="KW-0963">Cytoplasm</keyword>
<dbReference type="UniPathway" id="UPA00034">
    <property type="reaction ID" value="UER00019"/>
</dbReference>